<name>A0A1M6C7J7_9FLAO</name>
<accession>A0A1M6C7J7</accession>
<evidence type="ECO:0000313" key="1">
    <source>
        <dbReference type="EMBL" id="SHI56949.1"/>
    </source>
</evidence>
<sequence length="47" mass="5330">MQTYKSAENFQAVTKISFRLGECPIWAMALIKTQKHIAPEQVFISSS</sequence>
<proteinExistence type="predicted"/>
<reference evidence="2" key="1">
    <citation type="submission" date="2016-11" db="EMBL/GenBank/DDBJ databases">
        <authorList>
            <person name="Varghese N."/>
            <person name="Submissions S."/>
        </authorList>
    </citation>
    <scope>NUCLEOTIDE SEQUENCE [LARGE SCALE GENOMIC DNA]</scope>
    <source>
        <strain evidence="2">DSM 19858</strain>
    </source>
</reference>
<protein>
    <submittedName>
        <fullName evidence="1">Uncharacterized protein</fullName>
    </submittedName>
</protein>
<organism evidence="1 2">
    <name type="scientific">Pseudozobellia thermophila</name>
    <dbReference type="NCBI Taxonomy" id="192903"/>
    <lineage>
        <taxon>Bacteria</taxon>
        <taxon>Pseudomonadati</taxon>
        <taxon>Bacteroidota</taxon>
        <taxon>Flavobacteriia</taxon>
        <taxon>Flavobacteriales</taxon>
        <taxon>Flavobacteriaceae</taxon>
        <taxon>Pseudozobellia</taxon>
    </lineage>
</organism>
<gene>
    <name evidence="1" type="ORF">SAMN04488513_101669</name>
</gene>
<dbReference type="AlphaFoldDB" id="A0A1M6C7J7"/>
<keyword evidence="2" id="KW-1185">Reference proteome</keyword>
<dbReference type="EMBL" id="FQYU01000001">
    <property type="protein sequence ID" value="SHI56949.1"/>
    <property type="molecule type" value="Genomic_DNA"/>
</dbReference>
<evidence type="ECO:0000313" key="2">
    <source>
        <dbReference type="Proteomes" id="UP000184543"/>
    </source>
</evidence>
<dbReference type="STRING" id="192903.SAMN04488513_101669"/>
<dbReference type="Proteomes" id="UP000184543">
    <property type="component" value="Unassembled WGS sequence"/>
</dbReference>